<dbReference type="Proteomes" id="UP001597542">
    <property type="component" value="Unassembled WGS sequence"/>
</dbReference>
<comment type="caution">
    <text evidence="2">The sequence shown here is derived from an EMBL/GenBank/DDBJ whole genome shotgun (WGS) entry which is preliminary data.</text>
</comment>
<protein>
    <submittedName>
        <fullName evidence="2">PucR family transcriptional regulator ligand-binding domain-containing protein</fullName>
    </submittedName>
</protein>
<sequence length="322" mass="33579">MLTVAGVLRFEGLELGLLAGRAGLGRDVSWAHAIEVADPVPWLRGGELVLTIGLGLPADEPGRRAYVRRLAEAGAAGLGFAAEVLDALPPEVLEEAEACGLPVVGVLGTTPFIAVSQAVARWHAEATLRAERHAIAVQEAIARAALRSGDRGILAELAKGVDGEALLLDVEGRPRAAHPAGERSWHGRARDLVAAMAGPGQAAGAEEHEGRYLVVHSIGLSGHPRGWLALDCPAGDPAHQRLLVSHAAVLLGMTLLGIRALRRTLHEQRARLLPSIAEPDASLMPEPPFEVAVFAMALDDPLAAVLDAIADVAGKPTRTGSC</sequence>
<name>A0ABW5I6W6_9PSEU</name>
<gene>
    <name evidence="2" type="ORF">ACFSUT_31755</name>
</gene>
<dbReference type="RefSeq" id="WP_344276437.1">
    <property type="nucleotide sequence ID" value="NZ_BAAAHV010000012.1"/>
</dbReference>
<feature type="domain" description="Purine catabolism PurC-like" evidence="1">
    <location>
        <begin position="9"/>
        <end position="121"/>
    </location>
</feature>
<reference evidence="3" key="1">
    <citation type="journal article" date="2019" name="Int. J. Syst. Evol. Microbiol.">
        <title>The Global Catalogue of Microorganisms (GCM) 10K type strain sequencing project: providing services to taxonomists for standard genome sequencing and annotation.</title>
        <authorList>
            <consortium name="The Broad Institute Genomics Platform"/>
            <consortium name="The Broad Institute Genome Sequencing Center for Infectious Disease"/>
            <person name="Wu L."/>
            <person name="Ma J."/>
        </authorList>
    </citation>
    <scope>NUCLEOTIDE SEQUENCE [LARGE SCALE GENOMIC DNA]</scope>
    <source>
        <strain evidence="3">CGMCC 4.7638</strain>
    </source>
</reference>
<organism evidence="2 3">
    <name type="scientific">Amycolatopsis albidoflavus</name>
    <dbReference type="NCBI Taxonomy" id="102226"/>
    <lineage>
        <taxon>Bacteria</taxon>
        <taxon>Bacillati</taxon>
        <taxon>Actinomycetota</taxon>
        <taxon>Actinomycetes</taxon>
        <taxon>Pseudonocardiales</taxon>
        <taxon>Pseudonocardiaceae</taxon>
        <taxon>Amycolatopsis</taxon>
    </lineage>
</organism>
<evidence type="ECO:0000313" key="2">
    <source>
        <dbReference type="EMBL" id="MFD2484889.1"/>
    </source>
</evidence>
<evidence type="ECO:0000313" key="3">
    <source>
        <dbReference type="Proteomes" id="UP001597542"/>
    </source>
</evidence>
<evidence type="ECO:0000259" key="1">
    <source>
        <dbReference type="Pfam" id="PF07905"/>
    </source>
</evidence>
<dbReference type="InterPro" id="IPR012914">
    <property type="entry name" value="PucR_dom"/>
</dbReference>
<proteinExistence type="predicted"/>
<dbReference type="EMBL" id="JBHUKQ010000015">
    <property type="protein sequence ID" value="MFD2484889.1"/>
    <property type="molecule type" value="Genomic_DNA"/>
</dbReference>
<accession>A0ABW5I6W6</accession>
<dbReference type="Pfam" id="PF07905">
    <property type="entry name" value="PucR"/>
    <property type="match status" value="1"/>
</dbReference>
<keyword evidence="3" id="KW-1185">Reference proteome</keyword>